<evidence type="ECO:0000313" key="16">
    <source>
        <dbReference type="EMBL" id="POP43439.1"/>
    </source>
</evidence>
<reference evidence="18 19" key="1">
    <citation type="submission" date="2018-01" db="EMBL/GenBank/DDBJ databases">
        <title>Superficieibacter electus gen. nov., sp. nov., an extended-spectrum beta-lactamase possessing member of the Enterobacteriaceae family, isolated from intensive care unit surfaces.</title>
        <authorList>
            <person name="Potter R.F."/>
            <person name="D'Souza A.W."/>
        </authorList>
    </citation>
    <scope>NUCLEOTIDE SEQUENCE [LARGE SCALE GENOMIC DNA]</scope>
    <source>
        <strain evidence="17 19">BP-1</strain>
        <strain evidence="16 18">BP-2</strain>
    </source>
</reference>
<comment type="function">
    <text evidence="1">Involved in the biosynthesis of the siderophore enterobactin (enterochelin), which is a macrocyclic trimeric lactone of N-(2,3-dihydroxybenzoyl)-serine. The serine trilactone serves as a scaffolding for the three catechol functionalities that provide hexadentate coordination for the tightly ligated iron(2+) atoms. Plays an essential role in the assembly of the enterobactin by catalyzing the transfer of the 4'-phosphopantetheine (Ppant) moiety from coenzyme A to the apo-domains of both EntB (ArCP domain) and EntF (PCP domain) to yield their holo-forms which make them competent for the activation of 2,3-dihydroxybenzoate (DHB) and L-serine, respectively.</text>
</comment>
<dbReference type="Proteomes" id="UP000247005">
    <property type="component" value="Unassembled WGS sequence"/>
</dbReference>
<accession>A0A2P5GQY2</accession>
<evidence type="ECO:0000313" key="19">
    <source>
        <dbReference type="Proteomes" id="UP000247005"/>
    </source>
</evidence>
<feature type="binding site" evidence="12">
    <location>
        <position position="46"/>
    </location>
    <ligand>
        <name>CoA</name>
        <dbReference type="ChEBI" id="CHEBI:57287"/>
    </ligand>
</feature>
<evidence type="ECO:0000256" key="9">
    <source>
        <dbReference type="ARBA" id="ARBA00031996"/>
    </source>
</evidence>
<comment type="caution">
    <text evidence="17">The sequence shown here is derived from an EMBL/GenBank/DDBJ whole genome shotgun (WGS) entry which is preliminary data.</text>
</comment>
<evidence type="ECO:0000256" key="11">
    <source>
        <dbReference type="ARBA" id="ARBA00049191"/>
    </source>
</evidence>
<evidence type="ECO:0000256" key="10">
    <source>
        <dbReference type="ARBA" id="ARBA00049176"/>
    </source>
</evidence>
<evidence type="ECO:0000256" key="6">
    <source>
        <dbReference type="ARBA" id="ARBA00022679"/>
    </source>
</evidence>
<evidence type="ECO:0000256" key="12">
    <source>
        <dbReference type="PIRSR" id="PIRSR603542-1"/>
    </source>
</evidence>
<dbReference type="NCBIfam" id="NF007604">
    <property type="entry name" value="PRK10251.1"/>
    <property type="match status" value="1"/>
</dbReference>
<comment type="catalytic activity">
    <reaction evidence="11">
        <text>apo-[peptidyl-carrier protein] + CoA = holo-[peptidyl-carrier protein] + adenosine 3',5'-bisphosphate + H(+)</text>
        <dbReference type="Rhea" id="RHEA:46228"/>
        <dbReference type="Rhea" id="RHEA-COMP:11479"/>
        <dbReference type="Rhea" id="RHEA-COMP:11480"/>
        <dbReference type="ChEBI" id="CHEBI:15378"/>
        <dbReference type="ChEBI" id="CHEBI:29999"/>
        <dbReference type="ChEBI" id="CHEBI:57287"/>
        <dbReference type="ChEBI" id="CHEBI:58343"/>
        <dbReference type="ChEBI" id="CHEBI:64479"/>
    </reaction>
</comment>
<dbReference type="AlphaFoldDB" id="A0A2P5GQY2"/>
<dbReference type="InterPro" id="IPR041354">
    <property type="entry name" value="4PPT_N"/>
</dbReference>
<feature type="binding site" evidence="12">
    <location>
        <position position="156"/>
    </location>
    <ligand>
        <name>CoA</name>
        <dbReference type="ChEBI" id="CHEBI:57287"/>
    </ligand>
</feature>
<dbReference type="PANTHER" id="PTHR38096">
    <property type="entry name" value="ENTEROBACTIN SYNTHASE COMPONENT D"/>
    <property type="match status" value="1"/>
</dbReference>
<dbReference type="PANTHER" id="PTHR38096:SF1">
    <property type="entry name" value="ENTEROBACTIN SYNTHASE COMPONENT D"/>
    <property type="match status" value="1"/>
</dbReference>
<dbReference type="SUPFAM" id="SSF56214">
    <property type="entry name" value="4'-phosphopantetheinyl transferase"/>
    <property type="match status" value="1"/>
</dbReference>
<dbReference type="RefSeq" id="WP_103677132.1">
    <property type="nucleotide sequence ID" value="NZ_PQGD01000007.1"/>
</dbReference>
<protein>
    <recommendedName>
        <fullName evidence="5">Enterobactin synthase component D</fullName>
    </recommendedName>
    <alternativeName>
        <fullName evidence="8">4'-phosphopantetheinyl transferase EntD</fullName>
    </alternativeName>
    <alternativeName>
        <fullName evidence="9">Enterochelin synthase D</fullName>
    </alternativeName>
</protein>
<dbReference type="Proteomes" id="UP000237073">
    <property type="component" value="Unassembled WGS sequence"/>
</dbReference>
<dbReference type="EMBL" id="PQGD01000007">
    <property type="protein sequence ID" value="POP48954.1"/>
    <property type="molecule type" value="Genomic_DNA"/>
</dbReference>
<feature type="binding site" evidence="12">
    <location>
        <position position="152"/>
    </location>
    <ligand>
        <name>CoA</name>
        <dbReference type="ChEBI" id="CHEBI:57287"/>
    </ligand>
</feature>
<feature type="domain" description="4'-phosphopantetheinyl transferase N-terminal" evidence="15">
    <location>
        <begin position="37"/>
        <end position="100"/>
    </location>
</feature>
<dbReference type="EMBL" id="PQGE01000014">
    <property type="protein sequence ID" value="POP43439.1"/>
    <property type="molecule type" value="Genomic_DNA"/>
</dbReference>
<keyword evidence="13" id="KW-0479">Metal-binding</keyword>
<evidence type="ECO:0000259" key="15">
    <source>
        <dbReference type="Pfam" id="PF17837"/>
    </source>
</evidence>
<evidence type="ECO:0000256" key="13">
    <source>
        <dbReference type="PIRSR" id="PIRSR603542-2"/>
    </source>
</evidence>
<evidence type="ECO:0000256" key="3">
    <source>
        <dbReference type="ARBA" id="ARBA00008342"/>
    </source>
</evidence>
<evidence type="ECO:0000256" key="7">
    <source>
        <dbReference type="ARBA" id="ARBA00023191"/>
    </source>
</evidence>
<gene>
    <name evidence="17" type="ORF">CHU32_10200</name>
    <name evidence="16" type="ORF">CHU33_16315</name>
</gene>
<keyword evidence="7" id="KW-0259">Enterobactin biosynthesis</keyword>
<dbReference type="Pfam" id="PF17837">
    <property type="entry name" value="4PPT_N"/>
    <property type="match status" value="1"/>
</dbReference>
<comment type="cofactor">
    <cofactor evidence="13">
        <name>Mg(2+)</name>
        <dbReference type="ChEBI" id="CHEBI:18420"/>
    </cofactor>
</comment>
<proteinExistence type="inferred from homology"/>
<dbReference type="Gene3D" id="3.90.470.20">
    <property type="entry name" value="4'-phosphopantetheinyl transferase domain"/>
    <property type="match status" value="1"/>
</dbReference>
<comment type="subunit">
    <text evidence="4">EntB, EntD, EntE, and EntF form a multienzyme complex called enterobactin synthase.</text>
</comment>
<dbReference type="InterPro" id="IPR008278">
    <property type="entry name" value="4-PPantetheinyl_Trfase_dom"/>
</dbReference>
<evidence type="ECO:0000313" key="17">
    <source>
        <dbReference type="EMBL" id="POP48954.1"/>
    </source>
</evidence>
<keyword evidence="18" id="KW-1185">Reference proteome</keyword>
<name>A0A2P5GQY2_9ENTR</name>
<comment type="similarity">
    <text evidence="3">Belongs to the P-Pant transferase superfamily. EntD family.</text>
</comment>
<feature type="binding site" evidence="12">
    <location>
        <begin position="89"/>
        <end position="90"/>
    </location>
    <ligand>
        <name>CoA</name>
        <dbReference type="ChEBI" id="CHEBI:57287"/>
    </ligand>
</feature>
<keyword evidence="6" id="KW-0808">Transferase</keyword>
<dbReference type="GO" id="GO:0008897">
    <property type="term" value="F:holo-[acyl-carrier-protein] synthase activity"/>
    <property type="evidence" value="ECO:0007669"/>
    <property type="project" value="InterPro"/>
</dbReference>
<dbReference type="GO" id="GO:0009366">
    <property type="term" value="C:enterobactin synthetase complex"/>
    <property type="evidence" value="ECO:0007669"/>
    <property type="project" value="InterPro"/>
</dbReference>
<feature type="binding site" evidence="12">
    <location>
        <position position="107"/>
    </location>
    <ligand>
        <name>CoA</name>
        <dbReference type="ChEBI" id="CHEBI:57287"/>
    </ligand>
</feature>
<dbReference type="Pfam" id="PF01648">
    <property type="entry name" value="ACPS"/>
    <property type="match status" value="1"/>
</dbReference>
<dbReference type="GO" id="GO:0005886">
    <property type="term" value="C:plasma membrane"/>
    <property type="evidence" value="ECO:0007669"/>
    <property type="project" value="TreeGrafter"/>
</dbReference>
<evidence type="ECO:0000256" key="5">
    <source>
        <dbReference type="ARBA" id="ARBA00019087"/>
    </source>
</evidence>
<evidence type="ECO:0000256" key="2">
    <source>
        <dbReference type="ARBA" id="ARBA00004993"/>
    </source>
</evidence>
<feature type="binding site" evidence="13">
    <location>
        <position position="107"/>
    </location>
    <ligand>
        <name>Mg(2+)</name>
        <dbReference type="ChEBI" id="CHEBI:18420"/>
    </ligand>
</feature>
<evidence type="ECO:0000313" key="18">
    <source>
        <dbReference type="Proteomes" id="UP000237073"/>
    </source>
</evidence>
<dbReference type="InterPro" id="IPR003542">
    <property type="entry name" value="Enbac_synth_compD-like"/>
</dbReference>
<keyword evidence="13" id="KW-0460">Magnesium</keyword>
<comment type="pathway">
    <text evidence="2">Siderophore biosynthesis; enterobactin biosynthesis.</text>
</comment>
<evidence type="ECO:0000256" key="4">
    <source>
        <dbReference type="ARBA" id="ARBA00011503"/>
    </source>
</evidence>
<feature type="domain" description="4'-phosphopantetheinyl transferase" evidence="14">
    <location>
        <begin position="103"/>
        <end position="190"/>
    </location>
</feature>
<dbReference type="InterPro" id="IPR037143">
    <property type="entry name" value="4-PPantetheinyl_Trfase_dom_sf"/>
</dbReference>
<dbReference type="UniPathway" id="UPA00017"/>
<dbReference type="GO" id="GO:0000287">
    <property type="term" value="F:magnesium ion binding"/>
    <property type="evidence" value="ECO:0007669"/>
    <property type="project" value="InterPro"/>
</dbReference>
<dbReference type="GO" id="GO:0009239">
    <property type="term" value="P:enterobactin biosynthetic process"/>
    <property type="evidence" value="ECO:0007669"/>
    <property type="project" value="UniProtKB-UniPathway"/>
</dbReference>
<feature type="binding site" evidence="12">
    <location>
        <position position="54"/>
    </location>
    <ligand>
        <name>CoA</name>
        <dbReference type="ChEBI" id="CHEBI:57287"/>
    </ligand>
</feature>
<dbReference type="OrthoDB" id="8210607at2"/>
<organism evidence="17 19">
    <name type="scientific">Superficieibacter electus</name>
    <dbReference type="NCBI Taxonomy" id="2022662"/>
    <lineage>
        <taxon>Bacteria</taxon>
        <taxon>Pseudomonadati</taxon>
        <taxon>Pseudomonadota</taxon>
        <taxon>Gammaproteobacteria</taxon>
        <taxon>Enterobacterales</taxon>
        <taxon>Enterobacteriaceae</taxon>
        <taxon>Superficieibacter</taxon>
    </lineage>
</organism>
<evidence type="ECO:0000256" key="8">
    <source>
        <dbReference type="ARBA" id="ARBA00029894"/>
    </source>
</evidence>
<evidence type="ECO:0000256" key="1">
    <source>
        <dbReference type="ARBA" id="ARBA00003937"/>
    </source>
</evidence>
<feature type="binding site" evidence="13">
    <location>
        <position position="109"/>
    </location>
    <ligand>
        <name>Mg(2+)</name>
        <dbReference type="ChEBI" id="CHEBI:18420"/>
    </ligand>
</feature>
<comment type="catalytic activity">
    <reaction evidence="10">
        <text>apo-[aryl-carrier protein] + CoA = holo-[aryl-carrier protein] + adenosine 3',5'-bisphosphate + H(+)</text>
        <dbReference type="Rhea" id="RHEA:48404"/>
        <dbReference type="Rhea" id="RHEA-COMP:15903"/>
        <dbReference type="Rhea" id="RHEA-COMP:17557"/>
        <dbReference type="ChEBI" id="CHEBI:15378"/>
        <dbReference type="ChEBI" id="CHEBI:29999"/>
        <dbReference type="ChEBI" id="CHEBI:57287"/>
        <dbReference type="ChEBI" id="CHEBI:58343"/>
        <dbReference type="ChEBI" id="CHEBI:64479"/>
    </reaction>
</comment>
<sequence>MHTTSTTFRLASHRLHRVDFLPDTFREHDLLWLPHHHQFTHAGRKRKAEHLAGRIAAMYALGEYGEKRVPGIGEQRQPLWPAGLYGSISHSETTALAVVSPRPVGVDLETLFTARLSDELADSIVDADEQALLRATSLPFPLALTVAFSAKESLFKARSTLALPLPGFHSARLMAFTTDTLALQLNPTFSPSLAGQCMTVHWTHIAQKIVTVSQ</sequence>
<evidence type="ECO:0000259" key="14">
    <source>
        <dbReference type="Pfam" id="PF01648"/>
    </source>
</evidence>
<dbReference type="PRINTS" id="PR01399">
    <property type="entry name" value="ENTSNTHTASED"/>
</dbReference>